<sequence>MNNELIEHLFFLFHALHKGAAEQAIQSDLTIPQKIVLGYLSKYGELSVKELSQKVRLSHSTVSGIVDRLERKELVVRRPHQQDRRITKVALTDLAKNKMKRSPQQMFAGIVQLYEQSTVEEQKEIMASLKTLRKFLDRR</sequence>
<gene>
    <name evidence="2" type="ORF">B0537_02660</name>
</gene>
<dbReference type="PROSITE" id="PS50995">
    <property type="entry name" value="HTH_MARR_2"/>
    <property type="match status" value="1"/>
</dbReference>
<organism evidence="2 3">
    <name type="scientific">Desulforamulus ferrireducens</name>
    <dbReference type="NCBI Taxonomy" id="1833852"/>
    <lineage>
        <taxon>Bacteria</taxon>
        <taxon>Bacillati</taxon>
        <taxon>Bacillota</taxon>
        <taxon>Clostridia</taxon>
        <taxon>Eubacteriales</taxon>
        <taxon>Peptococcaceae</taxon>
        <taxon>Desulforamulus</taxon>
    </lineage>
</organism>
<dbReference type="Proteomes" id="UP000189464">
    <property type="component" value="Chromosome"/>
</dbReference>
<dbReference type="InterPro" id="IPR036390">
    <property type="entry name" value="WH_DNA-bd_sf"/>
</dbReference>
<reference evidence="2 3" key="1">
    <citation type="journal article" date="2016" name="Int. J. Syst. Evol. Microbiol.">
        <title>Desulfotomaculum ferrireducens sp. nov., a moderately thermophilic sulfate-reducing and dissimilatory Fe(III)-reducing bacterium isolated from compost.</title>
        <authorList>
            <person name="Yang G."/>
            <person name="Guo J."/>
            <person name="Zhuang L."/>
            <person name="Yuan Y."/>
            <person name="Zhou S."/>
        </authorList>
    </citation>
    <scope>NUCLEOTIDE SEQUENCE [LARGE SCALE GENOMIC DNA]</scope>
    <source>
        <strain evidence="2 3">GSS09</strain>
    </source>
</reference>
<evidence type="ECO:0000259" key="1">
    <source>
        <dbReference type="PROSITE" id="PS50995"/>
    </source>
</evidence>
<evidence type="ECO:0000313" key="3">
    <source>
        <dbReference type="Proteomes" id="UP000189464"/>
    </source>
</evidence>
<dbReference type="SUPFAM" id="SSF46785">
    <property type="entry name" value="Winged helix' DNA-binding domain"/>
    <property type="match status" value="1"/>
</dbReference>
<evidence type="ECO:0000313" key="2">
    <source>
        <dbReference type="EMBL" id="AQS60475.1"/>
    </source>
</evidence>
<dbReference type="InterPro" id="IPR036388">
    <property type="entry name" value="WH-like_DNA-bd_sf"/>
</dbReference>
<dbReference type="InterPro" id="IPR039422">
    <property type="entry name" value="MarR/SlyA-like"/>
</dbReference>
<dbReference type="PANTHER" id="PTHR33164">
    <property type="entry name" value="TRANSCRIPTIONAL REGULATOR, MARR FAMILY"/>
    <property type="match status" value="1"/>
</dbReference>
<dbReference type="PANTHER" id="PTHR33164:SF43">
    <property type="entry name" value="HTH-TYPE TRANSCRIPTIONAL REPRESSOR YETL"/>
    <property type="match status" value="1"/>
</dbReference>
<accession>A0A1S6J0C8</accession>
<name>A0A1S6J0C8_9FIRM</name>
<protein>
    <recommendedName>
        <fullName evidence="1">HTH marR-type domain-containing protein</fullName>
    </recommendedName>
</protein>
<dbReference type="SMART" id="SM00347">
    <property type="entry name" value="HTH_MARR"/>
    <property type="match status" value="1"/>
</dbReference>
<dbReference type="Gene3D" id="1.10.10.10">
    <property type="entry name" value="Winged helix-like DNA-binding domain superfamily/Winged helix DNA-binding domain"/>
    <property type="match status" value="1"/>
</dbReference>
<dbReference type="KEGG" id="dfg:B0537_02660"/>
<dbReference type="EMBL" id="CP019698">
    <property type="protein sequence ID" value="AQS60475.1"/>
    <property type="molecule type" value="Genomic_DNA"/>
</dbReference>
<feature type="domain" description="HTH marR-type" evidence="1">
    <location>
        <begin position="2"/>
        <end position="134"/>
    </location>
</feature>
<keyword evidence="3" id="KW-1185">Reference proteome</keyword>
<dbReference type="Pfam" id="PF12802">
    <property type="entry name" value="MarR_2"/>
    <property type="match status" value="1"/>
</dbReference>
<dbReference type="AlphaFoldDB" id="A0A1S6J0C8"/>
<dbReference type="PRINTS" id="PR00598">
    <property type="entry name" value="HTHMARR"/>
</dbReference>
<dbReference type="GO" id="GO:0003700">
    <property type="term" value="F:DNA-binding transcription factor activity"/>
    <property type="evidence" value="ECO:0007669"/>
    <property type="project" value="InterPro"/>
</dbReference>
<dbReference type="STRING" id="1833852.B0537_02660"/>
<proteinExistence type="predicted"/>
<dbReference type="GO" id="GO:0006950">
    <property type="term" value="P:response to stress"/>
    <property type="evidence" value="ECO:0007669"/>
    <property type="project" value="TreeGrafter"/>
</dbReference>
<dbReference type="InterPro" id="IPR000835">
    <property type="entry name" value="HTH_MarR-typ"/>
</dbReference>